<dbReference type="OrthoDB" id="5903928at2"/>
<feature type="DNA-binding region" description="OmpR/PhoB-type" evidence="2">
    <location>
        <begin position="12"/>
        <end position="113"/>
    </location>
</feature>
<protein>
    <submittedName>
        <fullName evidence="4">Transcriptional regulator</fullName>
    </submittedName>
</protein>
<dbReference type="SUPFAM" id="SSF46894">
    <property type="entry name" value="C-terminal effector domain of the bipartite response regulators"/>
    <property type="match status" value="1"/>
</dbReference>
<dbReference type="Pfam" id="PF00486">
    <property type="entry name" value="Trans_reg_C"/>
    <property type="match status" value="1"/>
</dbReference>
<dbReference type="Proteomes" id="UP000027219">
    <property type="component" value="Unassembled WGS sequence"/>
</dbReference>
<dbReference type="STRING" id="212667.VFDL14_16830"/>
<evidence type="ECO:0000256" key="1">
    <source>
        <dbReference type="ARBA" id="ARBA00023125"/>
    </source>
</evidence>
<dbReference type="EMBL" id="JFFR01000023">
    <property type="protein sequence ID" value="KDN28222.1"/>
    <property type="molecule type" value="Genomic_DNA"/>
</dbReference>
<dbReference type="CDD" id="cd00383">
    <property type="entry name" value="trans_reg_C"/>
    <property type="match status" value="1"/>
</dbReference>
<reference evidence="4 5" key="1">
    <citation type="submission" date="2014-02" db="EMBL/GenBank/DDBJ databases">
        <title>Vibrio fortis Dalian14 Genome Sequencing.</title>
        <authorList>
            <person name="Wang Y."/>
            <person name="Song L."/>
            <person name="Liu G."/>
            <person name="Ding J."/>
        </authorList>
    </citation>
    <scope>NUCLEOTIDE SEQUENCE [LARGE SCALE GENOMIC DNA]</scope>
    <source>
        <strain evidence="4 5">Dalian14</strain>
    </source>
</reference>
<sequence>MQDFLAAAQANNTSIAIADLVYNPSTRELSTPQEVINLEPRSVELLELLLRHVGEPLSAELIIQEIWQSSFISKNVLTNRISTLRSILQKHLPDSDATKILVTYPRKGYFLNPSSVRLDNAEIENNVEPKPEHNETASKPPWLWLVTLVLLASTITLGYLLWQSPNQSSELTRQQRLIPKVELLLSRIDAVGDNARQYRASIKALLLQQQIEYSYTDLANQDAPSYFVDPIDNSPFFPGAKNMRTSDYLLNIQLKDQDVDSRLGAQVSLIYPSSGKLAFRGVYTLDVDSLSDSLMEINRDLADYFALPQPEMPHWSIDNSQLSALLTKQFIDLESIELNCMNSTLMARHLALFETDHQRLIRFTNRVQTHFKLLPDELKLWLGVIHFKLRDLPTAKELLTNPSGHSSIENALIYMMISHISFQQGNLDNFRLNYMESLVALLRVIPSEELFSRLSQPESKETCLQPWSSLKLSIKEPLIIRQWENLMINYCASVGEEFAN</sequence>
<proteinExistence type="predicted"/>
<gene>
    <name evidence="4" type="ORF">VFDL14_16830</name>
</gene>
<dbReference type="InterPro" id="IPR001867">
    <property type="entry name" value="OmpR/PhoB-type_DNA-bd"/>
</dbReference>
<dbReference type="RefSeq" id="WP_032551675.1">
    <property type="nucleotide sequence ID" value="NZ_JFFR01000023.1"/>
</dbReference>
<dbReference type="InterPro" id="IPR036388">
    <property type="entry name" value="WH-like_DNA-bd_sf"/>
</dbReference>
<dbReference type="PROSITE" id="PS51755">
    <property type="entry name" value="OMPR_PHOB"/>
    <property type="match status" value="1"/>
</dbReference>
<feature type="domain" description="OmpR/PhoB-type" evidence="3">
    <location>
        <begin position="12"/>
        <end position="113"/>
    </location>
</feature>
<dbReference type="GO" id="GO:0000160">
    <property type="term" value="P:phosphorelay signal transduction system"/>
    <property type="evidence" value="ECO:0007669"/>
    <property type="project" value="InterPro"/>
</dbReference>
<dbReference type="InterPro" id="IPR016032">
    <property type="entry name" value="Sig_transdc_resp-reg_C-effctor"/>
</dbReference>
<dbReference type="Gene3D" id="1.10.10.10">
    <property type="entry name" value="Winged helix-like DNA-binding domain superfamily/Winged helix DNA-binding domain"/>
    <property type="match status" value="1"/>
</dbReference>
<dbReference type="GO" id="GO:0003677">
    <property type="term" value="F:DNA binding"/>
    <property type="evidence" value="ECO:0007669"/>
    <property type="project" value="UniProtKB-UniRule"/>
</dbReference>
<dbReference type="AlphaFoldDB" id="A0A066UQT3"/>
<keyword evidence="5" id="KW-1185">Reference proteome</keyword>
<accession>A0A066UQT3</accession>
<evidence type="ECO:0000259" key="3">
    <source>
        <dbReference type="PROSITE" id="PS51755"/>
    </source>
</evidence>
<name>A0A066UQT3_9VIBR</name>
<organism evidence="4 5">
    <name type="scientific">Vibrio fortis</name>
    <dbReference type="NCBI Taxonomy" id="212667"/>
    <lineage>
        <taxon>Bacteria</taxon>
        <taxon>Pseudomonadati</taxon>
        <taxon>Pseudomonadota</taxon>
        <taxon>Gammaproteobacteria</taxon>
        <taxon>Vibrionales</taxon>
        <taxon>Vibrionaceae</taxon>
        <taxon>Vibrio</taxon>
    </lineage>
</organism>
<dbReference type="SMART" id="SM00862">
    <property type="entry name" value="Trans_reg_C"/>
    <property type="match status" value="1"/>
</dbReference>
<evidence type="ECO:0000256" key="2">
    <source>
        <dbReference type="PROSITE-ProRule" id="PRU01091"/>
    </source>
</evidence>
<keyword evidence="1 2" id="KW-0238">DNA-binding</keyword>
<dbReference type="GO" id="GO:0006355">
    <property type="term" value="P:regulation of DNA-templated transcription"/>
    <property type="evidence" value="ECO:0007669"/>
    <property type="project" value="InterPro"/>
</dbReference>
<evidence type="ECO:0000313" key="4">
    <source>
        <dbReference type="EMBL" id="KDN28222.1"/>
    </source>
</evidence>
<comment type="caution">
    <text evidence="4">The sequence shown here is derived from an EMBL/GenBank/DDBJ whole genome shotgun (WGS) entry which is preliminary data.</text>
</comment>
<evidence type="ECO:0000313" key="5">
    <source>
        <dbReference type="Proteomes" id="UP000027219"/>
    </source>
</evidence>